<sequence length="126" mass="14042">TYKKPGNATVQSYLGVYTEKIGNMLVKANIALSKAKTAEDADGKLLIPSGDEPFITIDGEDFTESDFTKLAKANREYLHSYIPLIGKYLRVGPPTGKNKERLSRSYKPFVATPQIVELLRLPFFQS</sequence>
<gene>
    <name evidence="1" type="ORF">S01H4_64521</name>
</gene>
<reference evidence="1" key="1">
    <citation type="journal article" date="2014" name="Front. Microbiol.">
        <title>High frequency of phylogenetically diverse reductive dehalogenase-homologous genes in deep subseafloor sedimentary metagenomes.</title>
        <authorList>
            <person name="Kawai M."/>
            <person name="Futagami T."/>
            <person name="Toyoda A."/>
            <person name="Takaki Y."/>
            <person name="Nishi S."/>
            <person name="Hori S."/>
            <person name="Arai W."/>
            <person name="Tsubouchi T."/>
            <person name="Morono Y."/>
            <person name="Uchiyama I."/>
            <person name="Ito T."/>
            <person name="Fujiyama A."/>
            <person name="Inagaki F."/>
            <person name="Takami H."/>
        </authorList>
    </citation>
    <scope>NUCLEOTIDE SEQUENCE</scope>
    <source>
        <strain evidence="1">Expedition CK06-06</strain>
    </source>
</reference>
<dbReference type="AlphaFoldDB" id="X1E215"/>
<organism evidence="1">
    <name type="scientific">marine sediment metagenome</name>
    <dbReference type="NCBI Taxonomy" id="412755"/>
    <lineage>
        <taxon>unclassified sequences</taxon>
        <taxon>metagenomes</taxon>
        <taxon>ecological metagenomes</taxon>
    </lineage>
</organism>
<comment type="caution">
    <text evidence="1">The sequence shown here is derived from an EMBL/GenBank/DDBJ whole genome shotgun (WGS) entry which is preliminary data.</text>
</comment>
<protein>
    <submittedName>
        <fullName evidence="1">Uncharacterized protein</fullName>
    </submittedName>
</protein>
<feature type="non-terminal residue" evidence="1">
    <location>
        <position position="1"/>
    </location>
</feature>
<proteinExistence type="predicted"/>
<dbReference type="EMBL" id="BART01039159">
    <property type="protein sequence ID" value="GAH11214.1"/>
    <property type="molecule type" value="Genomic_DNA"/>
</dbReference>
<name>X1E215_9ZZZZ</name>
<feature type="non-terminal residue" evidence="1">
    <location>
        <position position="126"/>
    </location>
</feature>
<evidence type="ECO:0000313" key="1">
    <source>
        <dbReference type="EMBL" id="GAH11214.1"/>
    </source>
</evidence>
<accession>X1E215</accession>